<gene>
    <name evidence="3" type="ORF">E2626_12070</name>
</gene>
<reference evidence="3 4" key="1">
    <citation type="submission" date="2019-03" db="EMBL/GenBank/DDBJ databases">
        <authorList>
            <person name="Yang Y."/>
        </authorList>
    </citation>
    <scope>NUCLEOTIDE SEQUENCE [LARGE SCALE GENOMIC DNA]</scope>
    <source>
        <strain evidence="3 4">ASL-1</strain>
    </source>
</reference>
<dbReference type="PANTHER" id="PTHR36435:SF6">
    <property type="entry name" value="ABORTIVE INFECTION PROTEIN"/>
    <property type="match status" value="1"/>
</dbReference>
<evidence type="ECO:0000256" key="1">
    <source>
        <dbReference type="SAM" id="Phobius"/>
    </source>
</evidence>
<dbReference type="InterPro" id="IPR052710">
    <property type="entry name" value="CAAX_protease"/>
</dbReference>
<keyword evidence="3" id="KW-0378">Hydrolase</keyword>
<feature type="transmembrane region" description="Helical" evidence="1">
    <location>
        <begin position="43"/>
        <end position="66"/>
    </location>
</feature>
<feature type="transmembrane region" description="Helical" evidence="1">
    <location>
        <begin position="127"/>
        <end position="149"/>
    </location>
</feature>
<dbReference type="EMBL" id="SORX01000006">
    <property type="protein sequence ID" value="TFE00701.1"/>
    <property type="molecule type" value="Genomic_DNA"/>
</dbReference>
<dbReference type="PANTHER" id="PTHR36435">
    <property type="entry name" value="SLR1288 PROTEIN"/>
    <property type="match status" value="1"/>
</dbReference>
<evidence type="ECO:0000313" key="4">
    <source>
        <dbReference type="Proteomes" id="UP000297776"/>
    </source>
</evidence>
<feature type="transmembrane region" description="Helical" evidence="1">
    <location>
        <begin position="7"/>
        <end position="31"/>
    </location>
</feature>
<keyword evidence="3" id="KW-0482">Metalloprotease</keyword>
<dbReference type="GO" id="GO:0008237">
    <property type="term" value="F:metallopeptidase activity"/>
    <property type="evidence" value="ECO:0007669"/>
    <property type="project" value="UniProtKB-KW"/>
</dbReference>
<feature type="transmembrane region" description="Helical" evidence="1">
    <location>
        <begin position="161"/>
        <end position="178"/>
    </location>
</feature>
<proteinExistence type="predicted"/>
<dbReference type="GO" id="GO:0006508">
    <property type="term" value="P:proteolysis"/>
    <property type="evidence" value="ECO:0007669"/>
    <property type="project" value="UniProtKB-KW"/>
</dbReference>
<keyword evidence="1" id="KW-0812">Transmembrane</keyword>
<keyword evidence="3" id="KW-0645">Protease</keyword>
<name>A0A4Y8LJF0_9BACL</name>
<sequence length="251" mass="27916">MPVNRTFLIILITYVAMQLSTFIAVPIALFISGMVSDSEPAVLLYQISGYWIFISFTIALIIILLVMNKNKGVMDLPGKKATPGMAALWSFIGIFLAFFSQAIAVGIESLIGIDPGSQNTADIISLLSYVPLAAVAVAVIGPILEEIVFRGVIFGWFYRKYNFFISGLISALIFAVIHFDFTHILIYAAMGYAFAFLYAYTKRIIVPIIAHMAINTFVVMTQFFFAEELERLIEMSETAFVLWRFVLGGIL</sequence>
<dbReference type="GO" id="GO:0080120">
    <property type="term" value="P:CAAX-box protein maturation"/>
    <property type="evidence" value="ECO:0007669"/>
    <property type="project" value="UniProtKB-ARBA"/>
</dbReference>
<dbReference type="OrthoDB" id="2194912at2"/>
<dbReference type="AlphaFoldDB" id="A0A4Y8LJF0"/>
<protein>
    <submittedName>
        <fullName evidence="3">CPBP family intramembrane metalloprotease</fullName>
    </submittedName>
</protein>
<dbReference type="GO" id="GO:0004175">
    <property type="term" value="F:endopeptidase activity"/>
    <property type="evidence" value="ECO:0007669"/>
    <property type="project" value="UniProtKB-ARBA"/>
</dbReference>
<accession>A0A4Y8LJF0</accession>
<feature type="domain" description="CAAX prenyl protease 2/Lysostaphin resistance protein A-like" evidence="2">
    <location>
        <begin position="131"/>
        <end position="217"/>
    </location>
</feature>
<dbReference type="InterPro" id="IPR003675">
    <property type="entry name" value="Rce1/LyrA-like_dom"/>
</dbReference>
<feature type="transmembrane region" description="Helical" evidence="1">
    <location>
        <begin position="184"/>
        <end position="201"/>
    </location>
</feature>
<evidence type="ECO:0000313" key="3">
    <source>
        <dbReference type="EMBL" id="TFE00701.1"/>
    </source>
</evidence>
<organism evidence="3 4">
    <name type="scientific">Jeotgalibacillus salarius</name>
    <dbReference type="NCBI Taxonomy" id="546023"/>
    <lineage>
        <taxon>Bacteria</taxon>
        <taxon>Bacillati</taxon>
        <taxon>Bacillota</taxon>
        <taxon>Bacilli</taxon>
        <taxon>Bacillales</taxon>
        <taxon>Caryophanaceae</taxon>
        <taxon>Jeotgalibacillus</taxon>
    </lineage>
</organism>
<feature type="transmembrane region" description="Helical" evidence="1">
    <location>
        <begin position="208"/>
        <end position="226"/>
    </location>
</feature>
<dbReference type="Pfam" id="PF02517">
    <property type="entry name" value="Rce1-like"/>
    <property type="match status" value="1"/>
</dbReference>
<dbReference type="Proteomes" id="UP000297776">
    <property type="component" value="Unassembled WGS sequence"/>
</dbReference>
<keyword evidence="1" id="KW-1133">Transmembrane helix</keyword>
<keyword evidence="4" id="KW-1185">Reference proteome</keyword>
<evidence type="ECO:0000259" key="2">
    <source>
        <dbReference type="Pfam" id="PF02517"/>
    </source>
</evidence>
<keyword evidence="1" id="KW-0472">Membrane</keyword>
<feature type="transmembrane region" description="Helical" evidence="1">
    <location>
        <begin position="86"/>
        <end position="107"/>
    </location>
</feature>
<comment type="caution">
    <text evidence="3">The sequence shown here is derived from an EMBL/GenBank/DDBJ whole genome shotgun (WGS) entry which is preliminary data.</text>
</comment>